<dbReference type="InterPro" id="IPR004122">
    <property type="entry name" value="BAF_prot"/>
</dbReference>
<organism evidence="3 4">
    <name type="scientific">Littorina saxatilis</name>
    <dbReference type="NCBI Taxonomy" id="31220"/>
    <lineage>
        <taxon>Eukaryota</taxon>
        <taxon>Metazoa</taxon>
        <taxon>Spiralia</taxon>
        <taxon>Lophotrochozoa</taxon>
        <taxon>Mollusca</taxon>
        <taxon>Gastropoda</taxon>
        <taxon>Caenogastropoda</taxon>
        <taxon>Littorinimorpha</taxon>
        <taxon>Littorinoidea</taxon>
        <taxon>Littorinidae</taxon>
        <taxon>Littorina</taxon>
    </lineage>
</organism>
<dbReference type="PANTHER" id="PTHR47507:SF6">
    <property type="entry name" value="BARRIER-TO-AUTOINTEGRATION FACTOR"/>
    <property type="match status" value="1"/>
</dbReference>
<dbReference type="AlphaFoldDB" id="A0AAN9FZC9"/>
<dbReference type="Proteomes" id="UP001374579">
    <property type="component" value="Unassembled WGS sequence"/>
</dbReference>
<evidence type="ECO:0000256" key="2">
    <source>
        <dbReference type="ARBA" id="ARBA00023242"/>
    </source>
</evidence>
<sequence>MSTSQKHRAFVNAPMANKPVTAIPGIGKVLGSRLNQRGYADAPAVYGQYLMKGADPRAFKAGIKADCGANRKQQSDCHGAMKGWSNQHFY</sequence>
<keyword evidence="4" id="KW-1185">Reference proteome</keyword>
<dbReference type="GO" id="GO:0003677">
    <property type="term" value="F:DNA binding"/>
    <property type="evidence" value="ECO:0007669"/>
    <property type="project" value="InterPro"/>
</dbReference>
<evidence type="ECO:0000256" key="1">
    <source>
        <dbReference type="ARBA" id="ARBA00004123"/>
    </source>
</evidence>
<dbReference type="Gene3D" id="1.10.150.40">
    <property type="entry name" value="Barrier-to-autointegration factor, BAF"/>
    <property type="match status" value="1"/>
</dbReference>
<dbReference type="SMART" id="SM01023">
    <property type="entry name" value="BAF"/>
    <property type="match status" value="1"/>
</dbReference>
<comment type="subcellular location">
    <subcellularLocation>
        <location evidence="1">Nucleus</location>
    </subcellularLocation>
</comment>
<dbReference type="GO" id="GO:0000793">
    <property type="term" value="C:condensed chromosome"/>
    <property type="evidence" value="ECO:0007669"/>
    <property type="project" value="TreeGrafter"/>
</dbReference>
<comment type="caution">
    <text evidence="3">The sequence shown here is derived from an EMBL/GenBank/DDBJ whole genome shotgun (WGS) entry which is preliminary data.</text>
</comment>
<reference evidence="3 4" key="1">
    <citation type="submission" date="2024-02" db="EMBL/GenBank/DDBJ databases">
        <title>Chromosome-scale genome assembly of the rough periwinkle Littorina saxatilis.</title>
        <authorList>
            <person name="De Jode A."/>
            <person name="Faria R."/>
            <person name="Formenti G."/>
            <person name="Sims Y."/>
            <person name="Smith T.P."/>
            <person name="Tracey A."/>
            <person name="Wood J.M.D."/>
            <person name="Zagrodzka Z.B."/>
            <person name="Johannesson K."/>
            <person name="Butlin R.K."/>
            <person name="Leder E.H."/>
        </authorList>
    </citation>
    <scope>NUCLEOTIDE SEQUENCE [LARGE SCALE GENOMIC DNA]</scope>
    <source>
        <strain evidence="3">Snail1</strain>
        <tissue evidence="3">Muscle</tissue>
    </source>
</reference>
<dbReference type="GO" id="GO:0005634">
    <property type="term" value="C:nucleus"/>
    <property type="evidence" value="ECO:0007669"/>
    <property type="project" value="UniProtKB-SubCell"/>
</dbReference>
<dbReference type="PANTHER" id="PTHR47507">
    <property type="entry name" value="BARRIER TO AUTOINTEGRATION FACTOR 2"/>
    <property type="match status" value="1"/>
</dbReference>
<dbReference type="EMBL" id="JBAMIC010001197">
    <property type="protein sequence ID" value="KAK7089569.1"/>
    <property type="molecule type" value="Genomic_DNA"/>
</dbReference>
<accession>A0AAN9FZC9</accession>
<keyword evidence="2" id="KW-0539">Nucleus</keyword>
<dbReference type="InterPro" id="IPR036617">
    <property type="entry name" value="BAF_sf"/>
</dbReference>
<evidence type="ECO:0000313" key="4">
    <source>
        <dbReference type="Proteomes" id="UP001374579"/>
    </source>
</evidence>
<name>A0AAN9FZC9_9CAEN</name>
<dbReference type="GO" id="GO:0051276">
    <property type="term" value="P:chromosome organization"/>
    <property type="evidence" value="ECO:0007669"/>
    <property type="project" value="TreeGrafter"/>
</dbReference>
<dbReference type="SUPFAM" id="SSF47798">
    <property type="entry name" value="Barrier-to-autointegration factor, BAF"/>
    <property type="match status" value="1"/>
</dbReference>
<gene>
    <name evidence="3" type="ORF">V1264_024515</name>
</gene>
<protein>
    <recommendedName>
        <fullName evidence="5">Barrier-to-autointegration factor</fullName>
    </recommendedName>
</protein>
<proteinExistence type="predicted"/>
<evidence type="ECO:0000313" key="3">
    <source>
        <dbReference type="EMBL" id="KAK7089569.1"/>
    </source>
</evidence>
<dbReference type="Pfam" id="PF02961">
    <property type="entry name" value="SAM_BAF"/>
    <property type="match status" value="1"/>
</dbReference>
<dbReference type="InterPro" id="IPR051387">
    <property type="entry name" value="BAF"/>
</dbReference>
<evidence type="ECO:0008006" key="5">
    <source>
        <dbReference type="Google" id="ProtNLM"/>
    </source>
</evidence>